<dbReference type="GO" id="GO:0032039">
    <property type="term" value="C:integrator complex"/>
    <property type="evidence" value="ECO:0007669"/>
    <property type="project" value="InterPro"/>
</dbReference>
<reference evidence="4" key="1">
    <citation type="journal article" date="2019" name="Toxins">
        <title>Detection of Abrin-Like and Prepropulchellin-Like Toxin Genes and Transcripts Using Whole Genome Sequencing and Full-Length Transcript Sequencing of Abrus precatorius.</title>
        <authorList>
            <person name="Hovde B.T."/>
            <person name="Daligault H.E."/>
            <person name="Hanschen E.R."/>
            <person name="Kunde Y.A."/>
            <person name="Johnson M.B."/>
            <person name="Starkenburg S.R."/>
            <person name="Johnson S.L."/>
        </authorList>
    </citation>
    <scope>NUCLEOTIDE SEQUENCE [LARGE SCALE GENOMIC DNA]</scope>
</reference>
<dbReference type="InterPro" id="IPR016024">
    <property type="entry name" value="ARM-type_fold"/>
</dbReference>
<dbReference type="RefSeq" id="XP_027358171.1">
    <property type="nucleotide sequence ID" value="XM_027502370.1"/>
</dbReference>
<dbReference type="Proteomes" id="UP000694853">
    <property type="component" value="Unplaced"/>
</dbReference>
<evidence type="ECO:0000259" key="3">
    <source>
        <dbReference type="Pfam" id="PF24436"/>
    </source>
</evidence>
<dbReference type="InterPro" id="IPR033060">
    <property type="entry name" value="INTS7"/>
</dbReference>
<dbReference type="PANTHER" id="PTHR13322">
    <property type="entry name" value="C1ORF73 PROTEIN"/>
    <property type="match status" value="1"/>
</dbReference>
<feature type="domain" description="Integrator complex subunit 7-like C-terminal" evidence="2">
    <location>
        <begin position="983"/>
        <end position="1155"/>
    </location>
</feature>
<dbReference type="InterPro" id="IPR055195">
    <property type="entry name" value="INTS7_C_plant"/>
</dbReference>
<name>A0A8B8LP66_ABRPR</name>
<keyword evidence="4" id="KW-1185">Reference proteome</keyword>
<evidence type="ECO:0000256" key="1">
    <source>
        <dbReference type="ARBA" id="ARBA00008565"/>
    </source>
</evidence>
<evidence type="ECO:0000259" key="2">
    <source>
        <dbReference type="Pfam" id="PF22966"/>
    </source>
</evidence>
<dbReference type="AlphaFoldDB" id="A0A8B8LP66"/>
<dbReference type="Pfam" id="PF24436">
    <property type="entry name" value="INTS7_N"/>
    <property type="match status" value="1"/>
</dbReference>
<reference evidence="5" key="2">
    <citation type="submission" date="2025-08" db="UniProtKB">
        <authorList>
            <consortium name="RefSeq"/>
        </authorList>
    </citation>
    <scope>IDENTIFICATION</scope>
    <source>
        <tissue evidence="5">Young leaves</tissue>
    </source>
</reference>
<dbReference type="Pfam" id="PF22966">
    <property type="entry name" value="INTS7_C_plants"/>
    <property type="match status" value="1"/>
</dbReference>
<dbReference type="GeneID" id="113867222"/>
<sequence>MPSCFAVDNQRRALCRRKESAMEPTCAAHAMEWSIQLEMALRSTKPGVPVKAILEMEPRLQQWSREPESVIASNAMFGLVPGEDRLFANAILLRLAGAFREGDIKTRLSVVRVFLSEQKHYDNKKKKRCKGLLSEARVANQLELLKQVKSVFDSGDLKSRALALVLFGCWADFSKDNAQIRYLIFSSLVSPHDCEVRASLFATGCFCEMSDDFASIALEMLFNIMNSSSASLLVKLTAARVLAKCKSSYSIAHKAYKMGMELVFNSLDEDVLVAMLFSLSKLASILMLFNSNQVDFLLSFLNQERTAHVRETGIKCLHFLFEKDPCLHPVNSGLIHGLFSIMEEPGISMAMQYKALKVLHKVLLSIPPSLLHVEFCEFVKLLNVAENTRQYPVSRNSCLAIRILADLCCRTVDRTNNVNGVFCCSSLPSRVISLIKDHIKLLVMPLLKARQNDLTICQDLQGLLKILLIIVETHPYLGSLALDNIKSVVEYLVTVASTDHAVPSAHLAVDFKVEKNNFFILKLIRKIYRFLVACLENLYKASAINAEVLSRVKILADLVCQCSLIDCYTYTMYHLLLHNQPVWDGLDHENDETHDYLCIYPDSCLTKCTEFVKKVLTETDGWTAYKVGAHAACQGEWLLATTIFRTLIEKVKSDSCCSWLKSLFHYAHSEGKIQLLSLPKQGTTSMELLETVKFPLNPFDYMDKTCPNLAGHINDSHYYDELTQSHVALCSSLKILEASVKGSQAFCFQRWFLSLRSRVLENLVGLFNALREVSLNLDGNFNQVEFESSDMLQGLKSCKVISQISFQLCRLAEEFDLFGRSVIGMDSESSAFLASHGLSCSVLAFAAAFGVSNIEQYSHGIFVGDKTSCNLQALTIQHLMRQLWCVDHEIRASLSLLLDYFDQNKNSLPLLHMYQTWNIGYKDRAVLDICSYAVSCAVRLQNERTASQFTKNALLLTFNTLIKWMHIHFRIPRFFFEIRQFVGSELYVHNEDSTDGVAISVLPGFHLTLNICLQLKNVSLNLHAKAAKLYCILHCSTTSLVSDGETVGHSCSGYEAWKDDEIVELNKKLFYLVLDNMADKRTRGLRNRGNVNRVVEAFLDFEPNEKGQGFSLCTLDVSDFPVGSYRIKWHSCLVDSHDSYWSLLPLNLGPVFVIKTLVG</sequence>
<accession>A0A8B8LP66</accession>
<organism evidence="4 5">
    <name type="scientific">Abrus precatorius</name>
    <name type="common">Indian licorice</name>
    <name type="synonym">Glycine abrus</name>
    <dbReference type="NCBI Taxonomy" id="3816"/>
    <lineage>
        <taxon>Eukaryota</taxon>
        <taxon>Viridiplantae</taxon>
        <taxon>Streptophyta</taxon>
        <taxon>Embryophyta</taxon>
        <taxon>Tracheophyta</taxon>
        <taxon>Spermatophyta</taxon>
        <taxon>Magnoliopsida</taxon>
        <taxon>eudicotyledons</taxon>
        <taxon>Gunneridae</taxon>
        <taxon>Pentapetalae</taxon>
        <taxon>rosids</taxon>
        <taxon>fabids</taxon>
        <taxon>Fabales</taxon>
        <taxon>Fabaceae</taxon>
        <taxon>Papilionoideae</taxon>
        <taxon>50 kb inversion clade</taxon>
        <taxon>NPAAA clade</taxon>
        <taxon>indigoferoid/millettioid clade</taxon>
        <taxon>Abreae</taxon>
        <taxon>Abrus</taxon>
    </lineage>
</organism>
<evidence type="ECO:0000313" key="4">
    <source>
        <dbReference type="Proteomes" id="UP000694853"/>
    </source>
</evidence>
<dbReference type="InterPro" id="IPR056516">
    <property type="entry name" value="INTS7_N"/>
</dbReference>
<protein>
    <submittedName>
        <fullName evidence="5">Uncharacterized protein LOC113867222 isoform X1</fullName>
    </submittedName>
</protein>
<dbReference type="SUPFAM" id="SSF48371">
    <property type="entry name" value="ARM repeat"/>
    <property type="match status" value="1"/>
</dbReference>
<comment type="similarity">
    <text evidence="1">Belongs to the Integrator subunit 7 family.</text>
</comment>
<dbReference type="GO" id="GO:0034472">
    <property type="term" value="P:snRNA 3'-end processing"/>
    <property type="evidence" value="ECO:0007669"/>
    <property type="project" value="TreeGrafter"/>
</dbReference>
<dbReference type="PANTHER" id="PTHR13322:SF2">
    <property type="entry name" value="INTEGRATOR COMPLEX SUBUNIT 7"/>
    <property type="match status" value="1"/>
</dbReference>
<evidence type="ECO:0000313" key="5">
    <source>
        <dbReference type="RefSeq" id="XP_027358171.1"/>
    </source>
</evidence>
<dbReference type="KEGG" id="aprc:113867222"/>
<feature type="domain" description="Integrator complex subunit 7 N-terminal" evidence="3">
    <location>
        <begin position="87"/>
        <end position="530"/>
    </location>
</feature>
<proteinExistence type="inferred from homology"/>
<gene>
    <name evidence="5" type="primary">LOC113867222</name>
</gene>
<dbReference type="OrthoDB" id="1921953at2759"/>